<dbReference type="EMBL" id="LDAU01000223">
    <property type="protein sequence ID" value="KRW98981.1"/>
    <property type="molecule type" value="Genomic_DNA"/>
</dbReference>
<dbReference type="AlphaFoldDB" id="A0A0V0Q9W5"/>
<comment type="caution">
    <text evidence="4">The sequence shown here is derived from an EMBL/GenBank/DDBJ whole genome shotgun (WGS) entry which is preliminary data.</text>
</comment>
<dbReference type="PANTHER" id="PTHR31159:SF1">
    <property type="entry name" value="COMM DOMAIN-CONTAINING PROTEIN 3"/>
    <property type="match status" value="1"/>
</dbReference>
<feature type="domain" description="COMM" evidence="3">
    <location>
        <begin position="136"/>
        <end position="204"/>
    </location>
</feature>
<name>A0A0V0Q9W5_PSEPJ</name>
<accession>A0A0V0Q9W5</accession>
<dbReference type="InParanoid" id="A0A0V0Q9W5"/>
<evidence type="ECO:0000313" key="4">
    <source>
        <dbReference type="EMBL" id="KRW98981.1"/>
    </source>
</evidence>
<proteinExistence type="inferred from homology"/>
<evidence type="ECO:0000256" key="1">
    <source>
        <dbReference type="ARBA" id="ARBA00016548"/>
    </source>
</evidence>
<organism evidence="4 5">
    <name type="scientific">Pseudocohnilembus persalinus</name>
    <name type="common">Ciliate</name>
    <dbReference type="NCBI Taxonomy" id="266149"/>
    <lineage>
        <taxon>Eukaryota</taxon>
        <taxon>Sar</taxon>
        <taxon>Alveolata</taxon>
        <taxon>Ciliophora</taxon>
        <taxon>Intramacronucleata</taxon>
        <taxon>Oligohymenophorea</taxon>
        <taxon>Scuticociliatia</taxon>
        <taxon>Philasterida</taxon>
        <taxon>Pseudocohnilembidae</taxon>
        <taxon>Pseudocohnilembus</taxon>
    </lineage>
</organism>
<dbReference type="Pfam" id="PF07258">
    <property type="entry name" value="COMM_domain"/>
    <property type="match status" value="1"/>
</dbReference>
<dbReference type="OrthoDB" id="284643at2759"/>
<gene>
    <name evidence="4" type="ORF">PPERSA_11582</name>
</gene>
<reference evidence="4 5" key="1">
    <citation type="journal article" date="2015" name="Sci. Rep.">
        <title>Genome of the facultative scuticociliatosis pathogen Pseudocohnilembus persalinus provides insight into its virulence through horizontal gene transfer.</title>
        <authorList>
            <person name="Xiong J."/>
            <person name="Wang G."/>
            <person name="Cheng J."/>
            <person name="Tian M."/>
            <person name="Pan X."/>
            <person name="Warren A."/>
            <person name="Jiang C."/>
            <person name="Yuan D."/>
            <person name="Miao W."/>
        </authorList>
    </citation>
    <scope>NUCLEOTIDE SEQUENCE [LARGE SCALE GENOMIC DNA]</scope>
    <source>
        <strain evidence="4">36N120E</strain>
    </source>
</reference>
<protein>
    <recommendedName>
        <fullName evidence="1">COMM domain-containing protein 3</fullName>
    </recommendedName>
</protein>
<sequence length="206" mass="24432">MDTRISQDLKEKLIRLPENETFKNNYAKFIKSVFLNLIEDEPNYKALEQIKAQDLENGQFQQEVIFCFNTLLLLTTEFYRKNKLSQQIQEILEEFGFSQEFLKSYLNNYTNFLAFIEDKDNENLKQQLDTTIEFPKLIDIEWKQDFIISNKNQQAINENVFYINLQTRQQDGSQQSIPFKASLQQLTQLTHQVNVALKNIEAQNIE</sequence>
<dbReference type="PROSITE" id="PS51269">
    <property type="entry name" value="COMM"/>
    <property type="match status" value="1"/>
</dbReference>
<dbReference type="GO" id="GO:0006814">
    <property type="term" value="P:sodium ion transport"/>
    <property type="evidence" value="ECO:0007669"/>
    <property type="project" value="InterPro"/>
</dbReference>
<keyword evidence="5" id="KW-1185">Reference proteome</keyword>
<evidence type="ECO:0000259" key="3">
    <source>
        <dbReference type="PROSITE" id="PS51269"/>
    </source>
</evidence>
<evidence type="ECO:0000313" key="5">
    <source>
        <dbReference type="Proteomes" id="UP000054937"/>
    </source>
</evidence>
<dbReference type="Proteomes" id="UP000054937">
    <property type="component" value="Unassembled WGS sequence"/>
</dbReference>
<dbReference type="InterPro" id="IPR017920">
    <property type="entry name" value="COMM"/>
</dbReference>
<dbReference type="OMA" id="IDIEWKQ"/>
<dbReference type="PANTHER" id="PTHR31159">
    <property type="entry name" value="COMM DOMAIN-CONTAINING PROTEIN 3"/>
    <property type="match status" value="1"/>
</dbReference>
<comment type="similarity">
    <text evidence="2">Belongs to the COMM domain-containing protein 3 family.</text>
</comment>
<dbReference type="InterPro" id="IPR037355">
    <property type="entry name" value="COMMD3"/>
</dbReference>
<evidence type="ECO:0000256" key="2">
    <source>
        <dbReference type="ARBA" id="ARBA00093469"/>
    </source>
</evidence>